<reference evidence="9" key="2">
    <citation type="journal article" date="2021" name="PeerJ">
        <title>Extensive microbial diversity within the chicken gut microbiome revealed by metagenomics and culture.</title>
        <authorList>
            <person name="Gilroy R."/>
            <person name="Ravi A."/>
            <person name="Getino M."/>
            <person name="Pursley I."/>
            <person name="Horton D.L."/>
            <person name="Alikhan N.F."/>
            <person name="Baker D."/>
            <person name="Gharbi K."/>
            <person name="Hall N."/>
            <person name="Watson M."/>
            <person name="Adriaenssens E.M."/>
            <person name="Foster-Nyarko E."/>
            <person name="Jarju S."/>
            <person name="Secka A."/>
            <person name="Antonio M."/>
            <person name="Oren A."/>
            <person name="Chaudhuri R.R."/>
            <person name="La Ragione R."/>
            <person name="Hildebrand F."/>
            <person name="Pallen M.J."/>
        </authorList>
    </citation>
    <scope>NUCLEOTIDE SEQUENCE</scope>
    <source>
        <strain evidence="9">CHK184-25365</strain>
    </source>
</reference>
<sequence>MEQQQEYWRQRITGYLTGRKEGAAYRELFLKCGGKDKDRTAFSTALDSMVREGILYERNARFFDPAAIGMFTATVVKVNRTFGFVRETKEDGTTQDYFVPGRFFLGALPGDTVLCRKLPGRGESPEGQIDRILAQGSSEFTGTLIRKDGRWFLHPDKLMKDDMPMANVQVQGYHDGDKVLARITHRGHRHSEHRAEIVAGFGSADTAKACADSLLALQGIEKTFSPQVADQAKALSQRGICPQDLEGRADLREEIIFTIDGADSLDLDDAVSLHPLEEGGWQLGVHIADVSHYVRPGTVLDTEAFHRGTSIYYADQVIPMLPKELSNGICSLNPGEDRLAFSAIMTLDEHGELTDYFFQKSVIRSRVKGVYSEVNDILGGTASPEILEKYREVIPTLEMMYQVAQLREKIKRRRGAPEIETHEGKLILDENGKCVDVKLYQTGVSQGMIEEFMLLANEACAATGRKLELPFIYRIHQPPTAEKLEDLNMVLKSLQVPSHHLKPGVPPGALAEVLRSVKGQPVFPIVNIQLLRSMSKACYDTNPVGHYGLALKDYAHFTSPIRRYPDLAVHRILTQALAGEDRHHLRDEYHTFTEQAASHSSAAEVTAMRLERDCDDFYKAEYMTGHLGEEFDGIISGAAPYGIYVELPNTVEGLVRVDDLIPEGEYRYDGMFTYTEVHGRAQYRVGDPIRVRCAKAEVSSGNVDFVPVKA</sequence>
<proteinExistence type="inferred from homology"/>
<protein>
    <recommendedName>
        <fullName evidence="7">Ribonuclease R</fullName>
        <shortName evidence="7">RNase R</shortName>
        <ecNumber evidence="7">3.1.13.1</ecNumber>
    </recommendedName>
</protein>
<dbReference type="PROSITE" id="PS50126">
    <property type="entry name" value="S1"/>
    <property type="match status" value="1"/>
</dbReference>
<evidence type="ECO:0000256" key="2">
    <source>
        <dbReference type="ARBA" id="ARBA00022490"/>
    </source>
</evidence>
<dbReference type="PANTHER" id="PTHR23355">
    <property type="entry name" value="RIBONUCLEASE"/>
    <property type="match status" value="1"/>
</dbReference>
<evidence type="ECO:0000313" key="9">
    <source>
        <dbReference type="EMBL" id="HIR40870.1"/>
    </source>
</evidence>
<keyword evidence="2 7" id="KW-0963">Cytoplasm</keyword>
<reference evidence="9" key="1">
    <citation type="submission" date="2020-10" db="EMBL/GenBank/DDBJ databases">
        <authorList>
            <person name="Gilroy R."/>
        </authorList>
    </citation>
    <scope>NUCLEOTIDE SEQUENCE</scope>
    <source>
        <strain evidence="9">CHK184-25365</strain>
    </source>
</reference>
<dbReference type="EC" id="3.1.13.1" evidence="7"/>
<dbReference type="InterPro" id="IPR001900">
    <property type="entry name" value="RNase_II/R"/>
</dbReference>
<comment type="catalytic activity">
    <reaction evidence="1 7">
        <text>Exonucleolytic cleavage in the 3'- to 5'-direction to yield nucleoside 5'-phosphates.</text>
        <dbReference type="EC" id="3.1.13.1"/>
    </reaction>
</comment>
<evidence type="ECO:0000256" key="6">
    <source>
        <dbReference type="ARBA" id="ARBA00022884"/>
    </source>
</evidence>
<evidence type="ECO:0000256" key="3">
    <source>
        <dbReference type="ARBA" id="ARBA00022722"/>
    </source>
</evidence>
<dbReference type="GO" id="GO:0006402">
    <property type="term" value="P:mRNA catabolic process"/>
    <property type="evidence" value="ECO:0007669"/>
    <property type="project" value="TreeGrafter"/>
</dbReference>
<dbReference type="InterPro" id="IPR022966">
    <property type="entry name" value="RNase_II/R_CS"/>
</dbReference>
<dbReference type="InterPro" id="IPR004476">
    <property type="entry name" value="RNase_II/RNase_R"/>
</dbReference>
<dbReference type="GO" id="GO:0008859">
    <property type="term" value="F:exoribonuclease II activity"/>
    <property type="evidence" value="ECO:0007669"/>
    <property type="project" value="UniProtKB-UniRule"/>
</dbReference>
<keyword evidence="6 7" id="KW-0694">RNA-binding</keyword>
<dbReference type="AlphaFoldDB" id="A0A9D1AIS2"/>
<dbReference type="PROSITE" id="PS01175">
    <property type="entry name" value="RIBONUCLEASE_II"/>
    <property type="match status" value="1"/>
</dbReference>
<evidence type="ECO:0000256" key="1">
    <source>
        <dbReference type="ARBA" id="ARBA00001849"/>
    </source>
</evidence>
<evidence type="ECO:0000256" key="7">
    <source>
        <dbReference type="HAMAP-Rule" id="MF_01895"/>
    </source>
</evidence>
<dbReference type="InterPro" id="IPR011805">
    <property type="entry name" value="RNase_R"/>
</dbReference>
<dbReference type="SMART" id="SM00316">
    <property type="entry name" value="S1"/>
    <property type="match status" value="1"/>
</dbReference>
<dbReference type="InterPro" id="IPR003029">
    <property type="entry name" value="S1_domain"/>
</dbReference>
<accession>A0A9D1AIS2</accession>
<dbReference type="NCBIfam" id="TIGR02063">
    <property type="entry name" value="RNase_R"/>
    <property type="match status" value="1"/>
</dbReference>
<dbReference type="CDD" id="cd04471">
    <property type="entry name" value="S1_RNase_R"/>
    <property type="match status" value="1"/>
</dbReference>
<evidence type="ECO:0000313" key="10">
    <source>
        <dbReference type="Proteomes" id="UP000886749"/>
    </source>
</evidence>
<evidence type="ECO:0000256" key="4">
    <source>
        <dbReference type="ARBA" id="ARBA00022801"/>
    </source>
</evidence>
<dbReference type="Gene3D" id="2.40.50.140">
    <property type="entry name" value="Nucleic acid-binding proteins"/>
    <property type="match status" value="2"/>
</dbReference>
<evidence type="ECO:0000259" key="8">
    <source>
        <dbReference type="PROSITE" id="PS50126"/>
    </source>
</evidence>
<dbReference type="InterPro" id="IPR012340">
    <property type="entry name" value="NA-bd_OB-fold"/>
</dbReference>
<feature type="domain" description="S1 motif" evidence="8">
    <location>
        <begin position="628"/>
        <end position="708"/>
    </location>
</feature>
<keyword evidence="4 7" id="KW-0378">Hydrolase</keyword>
<dbReference type="GO" id="GO:0005829">
    <property type="term" value="C:cytosol"/>
    <property type="evidence" value="ECO:0007669"/>
    <property type="project" value="TreeGrafter"/>
</dbReference>
<comment type="function">
    <text evidence="7">3'-5' exoribonuclease that releases 5'-nucleoside monophosphates and is involved in maturation of structured RNAs.</text>
</comment>
<dbReference type="GO" id="GO:0003723">
    <property type="term" value="F:RNA binding"/>
    <property type="evidence" value="ECO:0007669"/>
    <property type="project" value="UniProtKB-UniRule"/>
</dbReference>
<comment type="caution">
    <text evidence="9">The sequence shown here is derived from an EMBL/GenBank/DDBJ whole genome shotgun (WGS) entry which is preliminary data.</text>
</comment>
<dbReference type="EMBL" id="DVGY01000079">
    <property type="protein sequence ID" value="HIR40870.1"/>
    <property type="molecule type" value="Genomic_DNA"/>
</dbReference>
<dbReference type="NCBIfam" id="TIGR00358">
    <property type="entry name" value="3_prime_RNase"/>
    <property type="match status" value="1"/>
</dbReference>
<keyword evidence="3 7" id="KW-0540">Nuclease</keyword>
<dbReference type="SUPFAM" id="SSF50249">
    <property type="entry name" value="Nucleic acid-binding proteins"/>
    <property type="match status" value="4"/>
</dbReference>
<dbReference type="PANTHER" id="PTHR23355:SF9">
    <property type="entry name" value="DIS3-LIKE EXONUCLEASE 2"/>
    <property type="match status" value="1"/>
</dbReference>
<evidence type="ECO:0000256" key="5">
    <source>
        <dbReference type="ARBA" id="ARBA00022839"/>
    </source>
</evidence>
<dbReference type="HAMAP" id="MF_01895">
    <property type="entry name" value="RNase_R"/>
    <property type="match status" value="1"/>
</dbReference>
<dbReference type="SMART" id="SM00955">
    <property type="entry name" value="RNB"/>
    <property type="match status" value="1"/>
</dbReference>
<dbReference type="InterPro" id="IPR050180">
    <property type="entry name" value="RNR_Ribonuclease"/>
</dbReference>
<gene>
    <name evidence="7 9" type="primary">rnr</name>
    <name evidence="9" type="ORF">IAB36_03475</name>
</gene>
<dbReference type="Pfam" id="PF00773">
    <property type="entry name" value="RNB"/>
    <property type="match status" value="1"/>
</dbReference>
<comment type="similarity">
    <text evidence="7">Belongs to the RNR ribonuclease family. RNase R subfamily.</text>
</comment>
<comment type="subcellular location">
    <subcellularLocation>
        <location evidence="7">Cytoplasm</location>
    </subcellularLocation>
</comment>
<dbReference type="Proteomes" id="UP000886749">
    <property type="component" value="Unassembled WGS sequence"/>
</dbReference>
<organism evidence="9 10">
    <name type="scientific">Candidatus Egerieicola pullicola</name>
    <dbReference type="NCBI Taxonomy" id="2840775"/>
    <lineage>
        <taxon>Bacteria</taxon>
        <taxon>Bacillati</taxon>
        <taxon>Bacillota</taxon>
        <taxon>Clostridia</taxon>
        <taxon>Eubacteriales</taxon>
        <taxon>Oscillospiraceae</taxon>
        <taxon>Oscillospiraceae incertae sedis</taxon>
        <taxon>Candidatus Egerieicola</taxon>
    </lineage>
</organism>
<name>A0A9D1AIS2_9FIRM</name>
<dbReference type="Pfam" id="PF00575">
    <property type="entry name" value="S1"/>
    <property type="match status" value="1"/>
</dbReference>
<keyword evidence="5 7" id="KW-0269">Exonuclease</keyword>